<feature type="compositionally biased region" description="Low complexity" evidence="1">
    <location>
        <begin position="327"/>
        <end position="337"/>
    </location>
</feature>
<proteinExistence type="predicted"/>
<protein>
    <submittedName>
        <fullName evidence="2">Uncharacterized protein</fullName>
    </submittedName>
</protein>
<feature type="region of interest" description="Disordered" evidence="1">
    <location>
        <begin position="299"/>
        <end position="337"/>
    </location>
</feature>
<feature type="compositionally biased region" description="Low complexity" evidence="1">
    <location>
        <begin position="214"/>
        <end position="231"/>
    </location>
</feature>
<evidence type="ECO:0000313" key="3">
    <source>
        <dbReference type="Proteomes" id="UP000070544"/>
    </source>
</evidence>
<feature type="region of interest" description="Disordered" evidence="1">
    <location>
        <begin position="197"/>
        <end position="284"/>
    </location>
</feature>
<dbReference type="EMBL" id="KQ965737">
    <property type="protein sequence ID" value="KXS19882.1"/>
    <property type="molecule type" value="Genomic_DNA"/>
</dbReference>
<evidence type="ECO:0000256" key="1">
    <source>
        <dbReference type="SAM" id="MobiDB-lite"/>
    </source>
</evidence>
<feature type="region of interest" description="Disordered" evidence="1">
    <location>
        <begin position="708"/>
        <end position="732"/>
    </location>
</feature>
<accession>A0A139AT27</accession>
<name>A0A139AT27_GONPJ</name>
<dbReference type="OrthoDB" id="10632654at2759"/>
<feature type="compositionally biased region" description="Low complexity" evidence="1">
    <location>
        <begin position="244"/>
        <end position="277"/>
    </location>
</feature>
<feature type="region of interest" description="Disordered" evidence="1">
    <location>
        <begin position="847"/>
        <end position="867"/>
    </location>
</feature>
<feature type="region of interest" description="Disordered" evidence="1">
    <location>
        <begin position="417"/>
        <end position="520"/>
    </location>
</feature>
<feature type="compositionally biased region" description="Low complexity" evidence="1">
    <location>
        <begin position="894"/>
        <end position="907"/>
    </location>
</feature>
<feature type="region of interest" description="Disordered" evidence="1">
    <location>
        <begin position="783"/>
        <end position="802"/>
    </location>
</feature>
<sequence length="953" mass="96844">MDDALYCHLHLAKSGPKKVYGSNNDIPKELRRERDLLKKLHILPDGRLATIASEAEFPQDSAVPSAHVIRDDASSLPAYAFLDADGKRTRLLPIARRSELDLIFADIHFHAGTGHSLLVASGYPLPNGDLADGGGLEGTKVKELRDGLPRVHLDDKEAGWSVVRRNWYVGRIGLPHLRVGISREAYEEFVRRCPACASRRNPHSAPHHPPLPALPTGAPSPASSTSSGTPLNAPSPPGATVVNRTIAIPSSRSTSPASAISRSMSPHPSRSRSPGHSFLSRPAPLSPLVMGGAIVKMEPEEDLTPISPGVKRKRDEGVGIRNHKRQASGASVASAASGGSGWWGEGAAFEMDDPVYVRLPISTATHASRPPGPPILRAATVLCVHPPSHPSGSCSYDLVLIDDGEIVPEVPERDMAHRTKSGGVAARPAVQPYVPNDSSGSQIQPPPGTTSLHRVASAPAMSSLGGVSGQNSRHGFFPGLTPLNGGSKSGGSRSKSHSRAKQEQKVGPATPLPSPPVEDPLTAGRALAAALATGGFTPAGHALPPEIVSAVGGRTFGGGSSSVAAASAAAAAAAAAVAAASAMPPSVPPSTSVANPPAASATASLSAILASLLASTLATAVGQQQSAVDSIAAVLGLSGGVAGLRGPPAGPAGIRLAPHPPRPASTPPGTLGSMAGFGGLGGFGSLSGLSGLGLGMGDLSFGLEDTVASPAEPESETVAEPEPEPEPEAEPNVDYRFQYSSAAAREWEAMGAISGVEGDVFLGEAFDGSGGGRRDSILDFTRSMASSETPPSAVDAREGNGHGGEYGTVGGYMGYSPYGVGVALKDLLRATPTHLLPHLFGHGGSGVGGLLGGHDEPAPGSERRESLTEPGFDMLNVMAGDVFDDGDGAEVTFSSPESGGATTASSGQSGGSGGGKGPSMGVVVEGERRGSAMSLDLSDDEGDDFGIEMKIGV</sequence>
<keyword evidence="3" id="KW-1185">Reference proteome</keyword>
<feature type="compositionally biased region" description="Acidic residues" evidence="1">
    <location>
        <begin position="713"/>
        <end position="731"/>
    </location>
</feature>
<reference evidence="2 3" key="1">
    <citation type="journal article" date="2015" name="Genome Biol. Evol.">
        <title>Phylogenomic analyses indicate that early fungi evolved digesting cell walls of algal ancestors of land plants.</title>
        <authorList>
            <person name="Chang Y."/>
            <person name="Wang S."/>
            <person name="Sekimoto S."/>
            <person name="Aerts A.L."/>
            <person name="Choi C."/>
            <person name="Clum A."/>
            <person name="LaButti K.M."/>
            <person name="Lindquist E.A."/>
            <person name="Yee Ngan C."/>
            <person name="Ohm R.A."/>
            <person name="Salamov A.A."/>
            <person name="Grigoriev I.V."/>
            <person name="Spatafora J.W."/>
            <person name="Berbee M.L."/>
        </authorList>
    </citation>
    <scope>NUCLEOTIDE SEQUENCE [LARGE SCALE GENOMIC DNA]</scope>
    <source>
        <strain evidence="2 3">JEL478</strain>
    </source>
</reference>
<dbReference type="AlphaFoldDB" id="A0A139AT27"/>
<feature type="region of interest" description="Disordered" evidence="1">
    <location>
        <begin position="886"/>
        <end position="953"/>
    </location>
</feature>
<feature type="compositionally biased region" description="Acidic residues" evidence="1">
    <location>
        <begin position="937"/>
        <end position="946"/>
    </location>
</feature>
<dbReference type="Proteomes" id="UP000070544">
    <property type="component" value="Unassembled WGS sequence"/>
</dbReference>
<organism evidence="2 3">
    <name type="scientific">Gonapodya prolifera (strain JEL478)</name>
    <name type="common">Monoblepharis prolifera</name>
    <dbReference type="NCBI Taxonomy" id="1344416"/>
    <lineage>
        <taxon>Eukaryota</taxon>
        <taxon>Fungi</taxon>
        <taxon>Fungi incertae sedis</taxon>
        <taxon>Chytridiomycota</taxon>
        <taxon>Chytridiomycota incertae sedis</taxon>
        <taxon>Monoblepharidomycetes</taxon>
        <taxon>Monoblepharidales</taxon>
        <taxon>Gonapodyaceae</taxon>
        <taxon>Gonapodya</taxon>
    </lineage>
</organism>
<gene>
    <name evidence="2" type="ORF">M427DRAFT_143144</name>
</gene>
<evidence type="ECO:0000313" key="2">
    <source>
        <dbReference type="EMBL" id="KXS19882.1"/>
    </source>
</evidence>
<feature type="compositionally biased region" description="Gly residues" evidence="1">
    <location>
        <begin position="908"/>
        <end position="918"/>
    </location>
</feature>
<feature type="compositionally biased region" description="Basic and acidic residues" evidence="1">
    <location>
        <begin position="853"/>
        <end position="867"/>
    </location>
</feature>